<proteinExistence type="predicted"/>
<evidence type="ECO:0008006" key="4">
    <source>
        <dbReference type="Google" id="ProtNLM"/>
    </source>
</evidence>
<dbReference type="eggNOG" id="COG3358">
    <property type="taxonomic scope" value="Bacteria"/>
</dbReference>
<sequence>MGGGAGGGTACEGGRVPHRPTTPSARAADALAVADWRRRVTETYTTVRRLAREDPAGAHAVWVQRRDELFAEHPASPLDAPARAAFAGLDVGRYDAAFRFEVEVEPSESQRLDLTTGTDGVVPFERVGTVTLPDVGTLAVWALRSYGGGLFVPVRDALAGAPGGTFGGGRYVLDTIKGADLGTSRGLLVVDLNFAYNPSCAYDPSWACPLATRANTVAVDLPVGERTFPLPD</sequence>
<keyword evidence="3" id="KW-1185">Reference proteome</keyword>
<feature type="compositionally biased region" description="Gly residues" evidence="1">
    <location>
        <begin position="1"/>
        <end position="11"/>
    </location>
</feature>
<dbReference type="Pfam" id="PF07920">
    <property type="entry name" value="DUF1684"/>
    <property type="match status" value="1"/>
</dbReference>
<name>F4H2F0_CELFA</name>
<evidence type="ECO:0000256" key="1">
    <source>
        <dbReference type="SAM" id="MobiDB-lite"/>
    </source>
</evidence>
<evidence type="ECO:0000313" key="2">
    <source>
        <dbReference type="EMBL" id="AEE47570.1"/>
    </source>
</evidence>
<gene>
    <name evidence="2" type="ordered locus">Celf_3458</name>
</gene>
<dbReference type="STRING" id="590998.Celf_3458"/>
<dbReference type="PANTHER" id="PTHR41913">
    <property type="entry name" value="DUF1684 DOMAIN-CONTAINING PROTEIN"/>
    <property type="match status" value="1"/>
</dbReference>
<dbReference type="HOGENOM" id="CLU_090976_0_0_11"/>
<dbReference type="PANTHER" id="PTHR41913:SF1">
    <property type="entry name" value="DUF1684 DOMAIN-CONTAINING PROTEIN"/>
    <property type="match status" value="1"/>
</dbReference>
<dbReference type="Proteomes" id="UP000008460">
    <property type="component" value="Chromosome"/>
</dbReference>
<dbReference type="InterPro" id="IPR012467">
    <property type="entry name" value="DUF1684"/>
</dbReference>
<dbReference type="KEGG" id="cfi:Celf_3458"/>
<accession>F4H2F0</accession>
<evidence type="ECO:0000313" key="3">
    <source>
        <dbReference type="Proteomes" id="UP000008460"/>
    </source>
</evidence>
<protein>
    <recommendedName>
        <fullName evidence="4">DUF1684 domain-containing protein</fullName>
    </recommendedName>
</protein>
<reference evidence="2 3" key="1">
    <citation type="submission" date="2011-04" db="EMBL/GenBank/DDBJ databases">
        <title>Complete sequence of Cellulomonas fimi ATCC 484.</title>
        <authorList>
            <consortium name="US DOE Joint Genome Institute"/>
            <person name="Lucas S."/>
            <person name="Han J."/>
            <person name="Lapidus A."/>
            <person name="Cheng J.-F."/>
            <person name="Goodwin L."/>
            <person name="Pitluck S."/>
            <person name="Peters L."/>
            <person name="Chertkov O."/>
            <person name="Detter J.C."/>
            <person name="Han C."/>
            <person name="Tapia R."/>
            <person name="Land M."/>
            <person name="Hauser L."/>
            <person name="Kyrpides N."/>
            <person name="Ivanova N."/>
            <person name="Ovchinnikova G."/>
            <person name="Pagani I."/>
            <person name="Mead D."/>
            <person name="Brumm P."/>
            <person name="Woyke T."/>
        </authorList>
    </citation>
    <scope>NUCLEOTIDE SEQUENCE [LARGE SCALE GENOMIC DNA]</scope>
    <source>
        <strain evidence="3">ATCC 484 / DSM 20113 / JCM 1341 / NBRC 15513 / NCIMB 8980 / NCTC 7547</strain>
    </source>
</reference>
<organism evidence="2 3">
    <name type="scientific">Cellulomonas fimi (strain ATCC 484 / DSM 20113 / JCM 1341 / CCUG 24087 / LMG 16345 / NBRC 15513 / NCIMB 8980 / NCTC 7547 / NRS-133)</name>
    <dbReference type="NCBI Taxonomy" id="590998"/>
    <lineage>
        <taxon>Bacteria</taxon>
        <taxon>Bacillati</taxon>
        <taxon>Actinomycetota</taxon>
        <taxon>Actinomycetes</taxon>
        <taxon>Micrococcales</taxon>
        <taxon>Cellulomonadaceae</taxon>
        <taxon>Cellulomonas</taxon>
    </lineage>
</organism>
<dbReference type="EMBL" id="CP002666">
    <property type="protein sequence ID" value="AEE47570.1"/>
    <property type="molecule type" value="Genomic_DNA"/>
</dbReference>
<feature type="region of interest" description="Disordered" evidence="1">
    <location>
        <begin position="1"/>
        <end position="27"/>
    </location>
</feature>
<dbReference type="AlphaFoldDB" id="F4H2F0"/>